<sequence length="832" mass="98710">MENYFLEYIIDRKTNTKFEELSELSSDFFYDLSLDFINSLKDNEFNRIVHKNLINEKLKVEYVSKYFDINKRLKKNKTIDLNKLDLNNSAELKRLVESYNLYIDQRHFLKARYKTLFEEQDQIMNEKLITSEAFKNLNLLLPLISTNLENDLKKFNTDRLKDKRTRKLFETMLKILVRGATKTTPFSSYASISLIKNNNIVEHKDNISKVEINFVILKVIFNALLKNRRFRKHVSYRVSFFNIGEDSINILLQTTNFAAERIVNNVDTFKTFSNNFFYEILLKQLDKKSFKFLDFFESIQSVCKESKIELSLEEIDNVFDSFVETGIIVPDLNLDESKKDVFKEFYNKITYLGENESIIQEVQIIVKKIENLVEKFSCDDYTKRFYYLKKIKSYLKRLEDLLEIKINSNTLVYEDDLHYEITPRISTIDNETLLLLQNYFIIFDWMLDARILFAQEFFKKYSTNEIKGNNVEIYKLFGRILEEMHFIESDSRDLEVIRVARKSFFNKVNDIIKSGSEEVDIKDFIQAELKFFGKITSKFTNSSTFFLQENVDELVINKISRGYLTRYTRYFKYYNIDEHFLANYLQNSLKNNLVEIRESFGSNLGVHHPILSSRLLLDTTERLDSDGKGNTIKTEDLIFKYSAKSEMVDIFYQGEPIFPLYISSVANELLPIQLQFFNSYQTSAVFDLNLINIYKLDDNTNQGERLVLSKIPKVKCGNVVLIRKSYIIMSIFNLLLPIEELYLEIIKKFDDEGLPKRFFVKKILNNYYQVNQNERNNVKSFYIDLASIKLFKIFVKYITKHDILLLEEVYPQFDNIYTHEIQLENTINFPKV</sequence>
<reference evidence="1 2" key="1">
    <citation type="submission" date="2016-10" db="EMBL/GenBank/DDBJ databases">
        <authorList>
            <person name="de Groot N.N."/>
        </authorList>
    </citation>
    <scope>NUCLEOTIDE SEQUENCE [LARGE SCALE GENOMIC DNA]</scope>
    <source>
        <strain evidence="1 2">A-4</strain>
    </source>
</reference>
<dbReference type="RefSeq" id="WP_074485083.1">
    <property type="nucleotide sequence ID" value="NZ_FMXP01000004.1"/>
</dbReference>
<dbReference type="AlphaFoldDB" id="A0A1G6AFE6"/>
<dbReference type="STRING" id="439219.SAMN02910293_00350"/>
<dbReference type="Proteomes" id="UP000182508">
    <property type="component" value="Unassembled WGS sequence"/>
</dbReference>
<accession>A0A1G6AFE6</accession>
<name>A0A1G6AFE6_9STRE</name>
<organism evidence="1 2">
    <name type="scientific">Streptococcus henryi</name>
    <dbReference type="NCBI Taxonomy" id="439219"/>
    <lineage>
        <taxon>Bacteria</taxon>
        <taxon>Bacillati</taxon>
        <taxon>Bacillota</taxon>
        <taxon>Bacilli</taxon>
        <taxon>Lactobacillales</taxon>
        <taxon>Streptococcaceae</taxon>
        <taxon>Streptococcus</taxon>
    </lineage>
</organism>
<keyword evidence="2" id="KW-1185">Reference proteome</keyword>
<gene>
    <name evidence="1" type="ORF">SAMN02910293_00350</name>
</gene>
<protein>
    <recommendedName>
        <fullName evidence="3">Lantibiotic dehydratase, C terminus</fullName>
    </recommendedName>
</protein>
<evidence type="ECO:0000313" key="2">
    <source>
        <dbReference type="Proteomes" id="UP000182508"/>
    </source>
</evidence>
<proteinExistence type="predicted"/>
<evidence type="ECO:0000313" key="1">
    <source>
        <dbReference type="EMBL" id="SDB07139.1"/>
    </source>
</evidence>
<dbReference type="EMBL" id="FMXP01000004">
    <property type="protein sequence ID" value="SDB07139.1"/>
    <property type="molecule type" value="Genomic_DNA"/>
</dbReference>
<evidence type="ECO:0008006" key="3">
    <source>
        <dbReference type="Google" id="ProtNLM"/>
    </source>
</evidence>